<accession>A0A7V3RGC4</accession>
<dbReference type="Pfam" id="PF25937">
    <property type="entry name" value="DUF7980"/>
    <property type="match status" value="1"/>
</dbReference>
<dbReference type="InterPro" id="IPR058286">
    <property type="entry name" value="DUF7980"/>
</dbReference>
<evidence type="ECO:0000256" key="1">
    <source>
        <dbReference type="SAM" id="Phobius"/>
    </source>
</evidence>
<keyword evidence="1" id="KW-0812">Transmembrane</keyword>
<name>A0A7V3RGC4_UNCW3</name>
<feature type="transmembrane region" description="Helical" evidence="1">
    <location>
        <begin position="47"/>
        <end position="67"/>
    </location>
</feature>
<proteinExistence type="predicted"/>
<keyword evidence="1" id="KW-1133">Transmembrane helix</keyword>
<keyword evidence="1" id="KW-0472">Membrane</keyword>
<evidence type="ECO:0000313" key="2">
    <source>
        <dbReference type="EMBL" id="HGE77690.1"/>
    </source>
</evidence>
<organism evidence="2">
    <name type="scientific">candidate division WOR-3 bacterium</name>
    <dbReference type="NCBI Taxonomy" id="2052148"/>
    <lineage>
        <taxon>Bacteria</taxon>
        <taxon>Bacteria division WOR-3</taxon>
    </lineage>
</organism>
<feature type="transmembrane region" description="Helical" evidence="1">
    <location>
        <begin position="88"/>
        <end position="107"/>
    </location>
</feature>
<feature type="transmembrane region" description="Helical" evidence="1">
    <location>
        <begin position="12"/>
        <end position="41"/>
    </location>
</feature>
<gene>
    <name evidence="2" type="ORF">ENX68_01655</name>
</gene>
<dbReference type="EMBL" id="DTOZ01000047">
    <property type="protein sequence ID" value="HGE77690.1"/>
    <property type="molecule type" value="Genomic_DNA"/>
</dbReference>
<sequence length="116" mass="13399">MPNKIKHGIIFIIGYILSPLSWWNDLIINLPVAYIIASIFGLISKKLFMPIMIAAYWGTNVLGFFLMHHSLKNIIYNEAKDKKSVLKIILISFTYTILILVLAKTGFLKFPFDYFK</sequence>
<dbReference type="AlphaFoldDB" id="A0A7V3RGC4"/>
<reference evidence="2" key="1">
    <citation type="journal article" date="2020" name="mSystems">
        <title>Genome- and Community-Level Interaction Insights into Carbon Utilization and Element Cycling Functions of Hydrothermarchaeota in Hydrothermal Sediment.</title>
        <authorList>
            <person name="Zhou Z."/>
            <person name="Liu Y."/>
            <person name="Xu W."/>
            <person name="Pan J."/>
            <person name="Luo Z.H."/>
            <person name="Li M."/>
        </authorList>
    </citation>
    <scope>NUCLEOTIDE SEQUENCE [LARGE SCALE GENOMIC DNA]</scope>
    <source>
        <strain evidence="2">SpSt-961</strain>
    </source>
</reference>
<comment type="caution">
    <text evidence="2">The sequence shown here is derived from an EMBL/GenBank/DDBJ whole genome shotgun (WGS) entry which is preliminary data.</text>
</comment>
<protein>
    <submittedName>
        <fullName evidence="2">Uncharacterized protein</fullName>
    </submittedName>
</protein>